<evidence type="ECO:0000313" key="2">
    <source>
        <dbReference type="Proteomes" id="UP000018211"/>
    </source>
</evidence>
<reference evidence="1 2" key="1">
    <citation type="journal article" date="2013" name="ISME J.">
        <title>Comparative genomics of pathogenic lineages of Vibrio nigripulchritudo identifies virulence-associated traits.</title>
        <authorList>
            <person name="Goudenege D."/>
            <person name="Labreuche Y."/>
            <person name="Krin E."/>
            <person name="Ansquer D."/>
            <person name="Mangenot S."/>
            <person name="Calteau A."/>
            <person name="Medigue C."/>
            <person name="Mazel D."/>
            <person name="Polz M.F."/>
            <person name="Le Roux F."/>
        </authorList>
    </citation>
    <scope>NUCLEOTIDE SEQUENCE [LARGE SCALE GENOMIC DNA]</scope>
    <source>
        <strain evidence="1 2">SOn1</strain>
    </source>
</reference>
<evidence type="ECO:0008006" key="3">
    <source>
        <dbReference type="Google" id="ProtNLM"/>
    </source>
</evidence>
<dbReference type="AlphaFoldDB" id="A0AAV2VQQ3"/>
<comment type="caution">
    <text evidence="1">The sequence shown here is derived from an EMBL/GenBank/DDBJ whole genome shotgun (WGS) entry which is preliminary data.</text>
</comment>
<dbReference type="EMBL" id="CAOF01000101">
    <property type="protein sequence ID" value="CCO46805.1"/>
    <property type="molecule type" value="Genomic_DNA"/>
</dbReference>
<sequence length="400" mass="45169">MDINLAILWIETVGDTYSDTAHVCTCDKPDEIERVSLRQLDPKYFYLANKRSNFFTKHPDIGQYNDVAHSTYFGIAVSSVAIELNLGDDLSEKMPVLLKVFSSLAQKLSTFKIDYSEQSFTVLSTIRDAICPNIGQLTYRLDGVPSQSLDNAIDNSLQKLQGNKHKKLKDERIVSAKPPKTPYFLHLTNQLYPLSTDYRTDNSFTGKLCGTDKNGQPVNEEVAKRLIALAKESAGMVQFEVISTDRAHQNVMPLGCELNTEVYRTWATLPELIDMLNYSELRLGAAYLTKAGKLPFFKEQPPADTPFMSFTNGLVNEVIWMALSYHSSKDKSKSPMAAYLRAYDRILSREKAMSLVKKGYRLTGFVSGTIRFAIKMDPHRIEQFSRELVSIGLIPQFELI</sequence>
<dbReference type="RefSeq" id="WP_022611846.1">
    <property type="nucleotide sequence ID" value="NZ_LK391965.1"/>
</dbReference>
<proteinExistence type="predicted"/>
<accession>A0AAV2VQQ3</accession>
<evidence type="ECO:0000313" key="1">
    <source>
        <dbReference type="EMBL" id="CCO46805.1"/>
    </source>
</evidence>
<dbReference type="Proteomes" id="UP000018211">
    <property type="component" value="Unassembled WGS sequence"/>
</dbReference>
<name>A0AAV2VQQ3_9VIBR</name>
<gene>
    <name evidence="1" type="ORF">VIBNISOn1_190024</name>
</gene>
<protein>
    <recommendedName>
        <fullName evidence="3">Transposase</fullName>
    </recommendedName>
</protein>
<organism evidence="1 2">
    <name type="scientific">Vibrio nigripulchritudo SOn1</name>
    <dbReference type="NCBI Taxonomy" id="1238450"/>
    <lineage>
        <taxon>Bacteria</taxon>
        <taxon>Pseudomonadati</taxon>
        <taxon>Pseudomonadota</taxon>
        <taxon>Gammaproteobacteria</taxon>
        <taxon>Vibrionales</taxon>
        <taxon>Vibrionaceae</taxon>
        <taxon>Vibrio</taxon>
    </lineage>
</organism>